<organism evidence="2 3">
    <name type="scientific">Bimuria novae-zelandiae CBS 107.79</name>
    <dbReference type="NCBI Taxonomy" id="1447943"/>
    <lineage>
        <taxon>Eukaryota</taxon>
        <taxon>Fungi</taxon>
        <taxon>Dikarya</taxon>
        <taxon>Ascomycota</taxon>
        <taxon>Pezizomycotina</taxon>
        <taxon>Dothideomycetes</taxon>
        <taxon>Pleosporomycetidae</taxon>
        <taxon>Pleosporales</taxon>
        <taxon>Massarineae</taxon>
        <taxon>Didymosphaeriaceae</taxon>
        <taxon>Bimuria</taxon>
    </lineage>
</organism>
<protein>
    <submittedName>
        <fullName evidence="2">Uncharacterized protein</fullName>
    </submittedName>
</protein>
<dbReference type="AlphaFoldDB" id="A0A6A5VAI2"/>
<dbReference type="Proteomes" id="UP000800036">
    <property type="component" value="Unassembled WGS sequence"/>
</dbReference>
<proteinExistence type="predicted"/>
<sequence length="295" mass="31999">MRSVEQRAEGNCDGSRAARVFEGGTAAAQGVCSGACRGWLNACTYGRWLSEKGCFGQAARQQREGAPRLDRKGQCELQDGRTRRRDAGRSLGVADQKLALQQRELKSARRAERPALAVGERGTPSCPGALWPVSWRGRRDRNSLSSSPAPGCRRRTPTVGAHRVKEQAAQPSAALCLDPQHHTRFPAPTPDSPTLLRPPTQLVGSLGIAGPLALASGRSIRVGAFSRGSRRRRQKKARDNLLQRLHPARRPRSALARSGLSTPHGEGRCSLVPRRGCCCSTKKWTKTLTPTGPLR</sequence>
<evidence type="ECO:0000313" key="2">
    <source>
        <dbReference type="EMBL" id="KAF1973329.1"/>
    </source>
</evidence>
<feature type="region of interest" description="Disordered" evidence="1">
    <location>
        <begin position="246"/>
        <end position="267"/>
    </location>
</feature>
<evidence type="ECO:0000313" key="3">
    <source>
        <dbReference type="Proteomes" id="UP000800036"/>
    </source>
</evidence>
<feature type="region of interest" description="Disordered" evidence="1">
    <location>
        <begin position="137"/>
        <end position="158"/>
    </location>
</feature>
<accession>A0A6A5VAI2</accession>
<evidence type="ECO:0000256" key="1">
    <source>
        <dbReference type="SAM" id="MobiDB-lite"/>
    </source>
</evidence>
<gene>
    <name evidence="2" type="ORF">BU23DRAFT_135569</name>
</gene>
<dbReference type="EMBL" id="ML976681">
    <property type="protein sequence ID" value="KAF1973329.1"/>
    <property type="molecule type" value="Genomic_DNA"/>
</dbReference>
<keyword evidence="3" id="KW-1185">Reference proteome</keyword>
<name>A0A6A5VAI2_9PLEO</name>
<reference evidence="2" key="1">
    <citation type="journal article" date="2020" name="Stud. Mycol.">
        <title>101 Dothideomycetes genomes: a test case for predicting lifestyles and emergence of pathogens.</title>
        <authorList>
            <person name="Haridas S."/>
            <person name="Albert R."/>
            <person name="Binder M."/>
            <person name="Bloem J."/>
            <person name="Labutti K."/>
            <person name="Salamov A."/>
            <person name="Andreopoulos B."/>
            <person name="Baker S."/>
            <person name="Barry K."/>
            <person name="Bills G."/>
            <person name="Bluhm B."/>
            <person name="Cannon C."/>
            <person name="Castanera R."/>
            <person name="Culley D."/>
            <person name="Daum C."/>
            <person name="Ezra D."/>
            <person name="Gonzalez J."/>
            <person name="Henrissat B."/>
            <person name="Kuo A."/>
            <person name="Liang C."/>
            <person name="Lipzen A."/>
            <person name="Lutzoni F."/>
            <person name="Magnuson J."/>
            <person name="Mondo S."/>
            <person name="Nolan M."/>
            <person name="Ohm R."/>
            <person name="Pangilinan J."/>
            <person name="Park H.-J."/>
            <person name="Ramirez L."/>
            <person name="Alfaro M."/>
            <person name="Sun H."/>
            <person name="Tritt A."/>
            <person name="Yoshinaga Y."/>
            <person name="Zwiers L.-H."/>
            <person name="Turgeon B."/>
            <person name="Goodwin S."/>
            <person name="Spatafora J."/>
            <person name="Crous P."/>
            <person name="Grigoriev I."/>
        </authorList>
    </citation>
    <scope>NUCLEOTIDE SEQUENCE</scope>
    <source>
        <strain evidence="2">CBS 107.79</strain>
    </source>
</reference>